<proteinExistence type="predicted"/>
<reference evidence="1 2" key="1">
    <citation type="submission" date="2019-07" db="EMBL/GenBank/DDBJ databases">
        <title>Whole genome shotgun sequence of Microvirga aerophila NBRC 106136.</title>
        <authorList>
            <person name="Hosoyama A."/>
            <person name="Uohara A."/>
            <person name="Ohji S."/>
            <person name="Ichikawa N."/>
        </authorList>
    </citation>
    <scope>NUCLEOTIDE SEQUENCE [LARGE SCALE GENOMIC DNA]</scope>
    <source>
        <strain evidence="1 2">NBRC 106136</strain>
    </source>
</reference>
<dbReference type="EMBL" id="BJYU01000002">
    <property type="protein sequence ID" value="GEO12603.1"/>
    <property type="molecule type" value="Genomic_DNA"/>
</dbReference>
<evidence type="ECO:0000313" key="1">
    <source>
        <dbReference type="EMBL" id="GEO12603.1"/>
    </source>
</evidence>
<name>A0A512BL01_9HYPH</name>
<protein>
    <submittedName>
        <fullName evidence="1">Uncharacterized protein</fullName>
    </submittedName>
</protein>
<dbReference type="Proteomes" id="UP000321085">
    <property type="component" value="Unassembled WGS sequence"/>
</dbReference>
<keyword evidence="2" id="KW-1185">Reference proteome</keyword>
<dbReference type="RefSeq" id="WP_114184506.1">
    <property type="nucleotide sequence ID" value="NZ_BJYU01000002.1"/>
</dbReference>
<accession>A0A512BL01</accession>
<organism evidence="1 2">
    <name type="scientific">Microvirga aerophila</name>
    <dbReference type="NCBI Taxonomy" id="670291"/>
    <lineage>
        <taxon>Bacteria</taxon>
        <taxon>Pseudomonadati</taxon>
        <taxon>Pseudomonadota</taxon>
        <taxon>Alphaproteobacteria</taxon>
        <taxon>Hyphomicrobiales</taxon>
        <taxon>Methylobacteriaceae</taxon>
        <taxon>Microvirga</taxon>
    </lineage>
</organism>
<gene>
    <name evidence="1" type="ORF">MAE02_02990</name>
</gene>
<evidence type="ECO:0000313" key="2">
    <source>
        <dbReference type="Proteomes" id="UP000321085"/>
    </source>
</evidence>
<dbReference type="AlphaFoldDB" id="A0A512BL01"/>
<sequence>MDEMKTADALEVATELLMEAAASTDTASREGHRYRLALNTIERPLSQRGVTKIFAFGDSSLKPFMDDQLTTLCDIVLFDRTTS</sequence>
<comment type="caution">
    <text evidence="1">The sequence shown here is derived from an EMBL/GenBank/DDBJ whole genome shotgun (WGS) entry which is preliminary data.</text>
</comment>